<dbReference type="RefSeq" id="WP_154370531.1">
    <property type="nucleotide sequence ID" value="NZ_WKJM01000053.1"/>
</dbReference>
<evidence type="ECO:0000256" key="1">
    <source>
        <dbReference type="SAM" id="Phobius"/>
    </source>
</evidence>
<organism evidence="2 3">
    <name type="scientific">Duganella alba</name>
    <dbReference type="NCBI Taxonomy" id="2666081"/>
    <lineage>
        <taxon>Bacteria</taxon>
        <taxon>Pseudomonadati</taxon>
        <taxon>Pseudomonadota</taxon>
        <taxon>Betaproteobacteria</taxon>
        <taxon>Burkholderiales</taxon>
        <taxon>Oxalobacteraceae</taxon>
        <taxon>Telluria group</taxon>
        <taxon>Duganella</taxon>
    </lineage>
</organism>
<keyword evidence="3" id="KW-1185">Reference proteome</keyword>
<dbReference type="GO" id="GO:0008556">
    <property type="term" value="F:P-type potassium transmembrane transporter activity"/>
    <property type="evidence" value="ECO:0007669"/>
    <property type="project" value="InterPro"/>
</dbReference>
<name>A0A6L5QR80_9BURK</name>
<sequence length="29" mass="3053">MNTFYVIGALAAAGLLVYLVVALLKAEDL</sequence>
<dbReference type="Pfam" id="PF09604">
    <property type="entry name" value="Potass_KdpF"/>
    <property type="match status" value="1"/>
</dbReference>
<feature type="transmembrane region" description="Helical" evidence="1">
    <location>
        <begin position="6"/>
        <end position="24"/>
    </location>
</feature>
<dbReference type="Proteomes" id="UP000481037">
    <property type="component" value="Unassembled WGS sequence"/>
</dbReference>
<dbReference type="AlphaFoldDB" id="A0A6L5QR80"/>
<keyword evidence="1" id="KW-1133">Transmembrane helix</keyword>
<dbReference type="GO" id="GO:0005886">
    <property type="term" value="C:plasma membrane"/>
    <property type="evidence" value="ECO:0007669"/>
    <property type="project" value="InterPro"/>
</dbReference>
<protein>
    <submittedName>
        <fullName evidence="2">K(+)-transporting ATPase subunit F</fullName>
    </submittedName>
</protein>
<comment type="caution">
    <text evidence="2">The sequence shown here is derived from an EMBL/GenBank/DDBJ whole genome shotgun (WGS) entry which is preliminary data.</text>
</comment>
<evidence type="ECO:0000313" key="3">
    <source>
        <dbReference type="Proteomes" id="UP000481037"/>
    </source>
</evidence>
<dbReference type="InterPro" id="IPR011726">
    <property type="entry name" value="KdpF"/>
</dbReference>
<accession>A0A6L5QR80</accession>
<gene>
    <name evidence="2" type="primary">kdpF</name>
    <name evidence="2" type="ORF">GJ697_28915</name>
</gene>
<keyword evidence="1" id="KW-0812">Transmembrane</keyword>
<keyword evidence="1" id="KW-0472">Membrane</keyword>
<evidence type="ECO:0000313" key="2">
    <source>
        <dbReference type="EMBL" id="MRX11858.1"/>
    </source>
</evidence>
<proteinExistence type="predicted"/>
<dbReference type="EMBL" id="WKJM01000053">
    <property type="protein sequence ID" value="MRX11858.1"/>
    <property type="molecule type" value="Genomic_DNA"/>
</dbReference>
<reference evidence="2 3" key="1">
    <citation type="submission" date="2019-11" db="EMBL/GenBank/DDBJ databases">
        <title>Novel species isolated from a subtropical stream in China.</title>
        <authorList>
            <person name="Lu H."/>
        </authorList>
    </citation>
    <scope>NUCLEOTIDE SEQUENCE [LARGE SCALE GENOMIC DNA]</scope>
    <source>
        <strain evidence="2 3">FT25W</strain>
    </source>
</reference>
<dbReference type="NCBIfam" id="TIGR02115">
    <property type="entry name" value="potass_kdpF"/>
    <property type="match status" value="1"/>
</dbReference>